<dbReference type="EMBL" id="QWKH01000003">
    <property type="protein sequence ID" value="NBI33596.1"/>
    <property type="molecule type" value="Genomic_DNA"/>
</dbReference>
<dbReference type="Pfam" id="PF01661">
    <property type="entry name" value="Macro"/>
    <property type="match status" value="1"/>
</dbReference>
<gene>
    <name evidence="3" type="ORF">D1639_00795</name>
</gene>
<accession>A0A7C9JCP1</accession>
<name>A0A7C9JCP1_9BACT</name>
<organism evidence="3">
    <name type="scientific">Muribaculaceae bacterium Z82</name>
    <dbReference type="NCBI Taxonomy" id="2304548"/>
    <lineage>
        <taxon>Bacteria</taxon>
        <taxon>Pseudomonadati</taxon>
        <taxon>Bacteroidota</taxon>
        <taxon>Bacteroidia</taxon>
        <taxon>Bacteroidales</taxon>
        <taxon>Muribaculaceae</taxon>
    </lineage>
</organism>
<dbReference type="PANTHER" id="PTHR35596">
    <property type="entry name" value="DUF2263 DOMAIN-CONTAINING PROTEIN"/>
    <property type="match status" value="1"/>
</dbReference>
<sequence length="296" mass="31589">MAVNAADRDAQRAERKAQAAKHSALMKGAFASDTAKTVGAAVIYEDGQARTLELPEAAFEGTETVVTTAFAPEALFRFGKGKTMVVDPASATRPGGAYEDGAFGPEQVLCAESNLYEVLQGMRQEFHQGNRGTQTGMLFTDRAAYLPDVAFLRGGTVRKADVLAIPEPVRARALENHRSERECDLALANRVESILRAAAANGCETVVVGAFGCGRNGYPASQVVSLFQDWIAAHPGAIGQLVFAVPRAFADQFREAFGQPEPEVAPVVAAPEAGNDSDSDEFDWRSVELPEGITVR</sequence>
<dbReference type="PANTHER" id="PTHR35596:SF1">
    <property type="entry name" value="MICROBIAL-TYPE PARG CATALYTIC DOMAIN-CONTAINING PROTEIN"/>
    <property type="match status" value="1"/>
</dbReference>
<dbReference type="NCBIfam" id="TIGR02452">
    <property type="entry name" value="TIGR02452 family protein"/>
    <property type="match status" value="1"/>
</dbReference>
<dbReference type="AlphaFoldDB" id="A0A7C9JCP1"/>
<dbReference type="InterPro" id="IPR019261">
    <property type="entry name" value="PARG_cat_microbial"/>
</dbReference>
<dbReference type="Pfam" id="PF10021">
    <property type="entry name" value="PARG_cat_microb"/>
    <property type="match status" value="1"/>
</dbReference>
<proteinExistence type="predicted"/>
<dbReference type="InterPro" id="IPR012664">
    <property type="entry name" value="CHP02452"/>
</dbReference>
<evidence type="ECO:0000313" key="3">
    <source>
        <dbReference type="EMBL" id="NBI33596.1"/>
    </source>
</evidence>
<evidence type="ECO:0000259" key="2">
    <source>
        <dbReference type="Pfam" id="PF10021"/>
    </source>
</evidence>
<dbReference type="SUPFAM" id="SSF52949">
    <property type="entry name" value="Macro domain-like"/>
    <property type="match status" value="1"/>
</dbReference>
<feature type="domain" description="Microbial-type PARG catalytic" evidence="2">
    <location>
        <begin position="66"/>
        <end position="153"/>
    </location>
</feature>
<dbReference type="InterPro" id="IPR002589">
    <property type="entry name" value="Macro_dom"/>
</dbReference>
<dbReference type="Gene3D" id="3.40.220.10">
    <property type="entry name" value="Leucine Aminopeptidase, subunit E, domain 1"/>
    <property type="match status" value="1"/>
</dbReference>
<feature type="domain" description="Macro" evidence="1">
    <location>
        <begin position="178"/>
        <end position="225"/>
    </location>
</feature>
<reference evidence="3" key="1">
    <citation type="submission" date="2018-08" db="EMBL/GenBank/DDBJ databases">
        <title>Murine metabolic-syndrome-specific gut microbial biobank.</title>
        <authorList>
            <person name="Liu C."/>
        </authorList>
    </citation>
    <scope>NUCLEOTIDE SEQUENCE [LARGE SCALE GENOMIC DNA]</scope>
    <source>
        <strain evidence="3">Z82</strain>
    </source>
</reference>
<protein>
    <submittedName>
        <fullName evidence="3">TIGR02452 family protein</fullName>
    </submittedName>
</protein>
<comment type="caution">
    <text evidence="3">The sequence shown here is derived from an EMBL/GenBank/DDBJ whole genome shotgun (WGS) entry which is preliminary data.</text>
</comment>
<dbReference type="InterPro" id="IPR043472">
    <property type="entry name" value="Macro_dom-like"/>
</dbReference>
<evidence type="ECO:0000259" key="1">
    <source>
        <dbReference type="Pfam" id="PF01661"/>
    </source>
</evidence>